<gene>
    <name evidence="1" type="ORF">BDN70DRAFT_885545</name>
</gene>
<dbReference type="OrthoDB" id="514292at2759"/>
<evidence type="ECO:0000313" key="2">
    <source>
        <dbReference type="Proteomes" id="UP000807469"/>
    </source>
</evidence>
<dbReference type="Gene3D" id="3.90.1140.10">
    <property type="entry name" value="Cyclic phosphodiesterase"/>
    <property type="match status" value="1"/>
</dbReference>
<dbReference type="GO" id="GO:0009187">
    <property type="term" value="P:cyclic nucleotide metabolic process"/>
    <property type="evidence" value="ECO:0007669"/>
    <property type="project" value="TreeGrafter"/>
</dbReference>
<dbReference type="AlphaFoldDB" id="A0A9P5YQ13"/>
<comment type="caution">
    <text evidence="1">The sequence shown here is derived from an EMBL/GenBank/DDBJ whole genome shotgun (WGS) entry which is preliminary data.</text>
</comment>
<evidence type="ECO:0000313" key="1">
    <source>
        <dbReference type="EMBL" id="KAF9473777.1"/>
    </source>
</evidence>
<proteinExistence type="predicted"/>
<dbReference type="EMBL" id="MU155417">
    <property type="protein sequence ID" value="KAF9473777.1"/>
    <property type="molecule type" value="Genomic_DNA"/>
</dbReference>
<dbReference type="GO" id="GO:0004113">
    <property type="term" value="F:2',3'-cyclic-nucleotide 3'-phosphodiesterase activity"/>
    <property type="evidence" value="ECO:0007669"/>
    <property type="project" value="TreeGrafter"/>
</dbReference>
<dbReference type="PANTHER" id="PTHR28141">
    <property type="entry name" value="2',3'-CYCLIC-NUCLEOTIDE 3'-PHOSPHODIESTERASE"/>
    <property type="match status" value="1"/>
</dbReference>
<accession>A0A9P5YQ13</accession>
<dbReference type="Proteomes" id="UP000807469">
    <property type="component" value="Unassembled WGS sequence"/>
</dbReference>
<name>A0A9P5YQ13_9AGAR</name>
<dbReference type="InterPro" id="IPR012386">
    <property type="entry name" value="Cyclic-nucl_3Pdiesterase"/>
</dbReference>
<dbReference type="InterPro" id="IPR009097">
    <property type="entry name" value="Cyclic_Pdiesterase"/>
</dbReference>
<dbReference type="Pfam" id="PF07823">
    <property type="entry name" value="CPDase"/>
    <property type="match status" value="1"/>
</dbReference>
<keyword evidence="2" id="KW-1185">Reference proteome</keyword>
<reference evidence="1" key="1">
    <citation type="submission" date="2020-11" db="EMBL/GenBank/DDBJ databases">
        <authorList>
            <consortium name="DOE Joint Genome Institute"/>
            <person name="Ahrendt S."/>
            <person name="Riley R."/>
            <person name="Andreopoulos W."/>
            <person name="Labutti K."/>
            <person name="Pangilinan J."/>
            <person name="Ruiz-Duenas F.J."/>
            <person name="Barrasa J.M."/>
            <person name="Sanchez-Garcia M."/>
            <person name="Camarero S."/>
            <person name="Miyauchi S."/>
            <person name="Serrano A."/>
            <person name="Linde D."/>
            <person name="Babiker R."/>
            <person name="Drula E."/>
            <person name="Ayuso-Fernandez I."/>
            <person name="Pacheco R."/>
            <person name="Padilla G."/>
            <person name="Ferreira P."/>
            <person name="Barriuso J."/>
            <person name="Kellner H."/>
            <person name="Castanera R."/>
            <person name="Alfaro M."/>
            <person name="Ramirez L."/>
            <person name="Pisabarro A.G."/>
            <person name="Kuo A."/>
            <person name="Tritt A."/>
            <person name="Lipzen A."/>
            <person name="He G."/>
            <person name="Yan M."/>
            <person name="Ng V."/>
            <person name="Cullen D."/>
            <person name="Martin F."/>
            <person name="Rosso M.-N."/>
            <person name="Henrissat B."/>
            <person name="Hibbett D."/>
            <person name="Martinez A.T."/>
            <person name="Grigoriev I.V."/>
        </authorList>
    </citation>
    <scope>NUCLEOTIDE SEQUENCE</scope>
    <source>
        <strain evidence="1">CIRM-BRFM 674</strain>
    </source>
</reference>
<organism evidence="1 2">
    <name type="scientific">Pholiota conissans</name>
    <dbReference type="NCBI Taxonomy" id="109636"/>
    <lineage>
        <taxon>Eukaryota</taxon>
        <taxon>Fungi</taxon>
        <taxon>Dikarya</taxon>
        <taxon>Basidiomycota</taxon>
        <taxon>Agaricomycotina</taxon>
        <taxon>Agaricomycetes</taxon>
        <taxon>Agaricomycetidae</taxon>
        <taxon>Agaricales</taxon>
        <taxon>Agaricineae</taxon>
        <taxon>Strophariaceae</taxon>
        <taxon>Pholiota</taxon>
    </lineage>
</organism>
<protein>
    <submittedName>
        <fullName evidence="1">LigT-like protein</fullName>
    </submittedName>
</protein>
<dbReference type="PANTHER" id="PTHR28141:SF1">
    <property type="entry name" value="2',3'-CYCLIC-NUCLEOTIDE 3'-PHOSPHODIESTERASE"/>
    <property type="match status" value="1"/>
</dbReference>
<sequence length="218" mass="24872">MGLSLWIVPNTEDSKLITSIMNVRPTTATAPEQSPESYPKFYPHITLASLPFSMKSSLEAIELVLSKMHWPPTYRFASVDVGSEYYRSVYVAIHLTTEISSLHRQIHEELNITSRTPYFPHLSLCYITNADAESGQREKYRQALEENGNMRTNSECGQGRGIILCFEGPEGEHHQLDQFVAYEIWAVNCEGPVEEWEVLKKFGFPENIIEQCHSMNPT</sequence>
<dbReference type="SUPFAM" id="SSF55144">
    <property type="entry name" value="LigT-like"/>
    <property type="match status" value="1"/>
</dbReference>